<feature type="region of interest" description="Disordered" evidence="1">
    <location>
        <begin position="1"/>
        <end position="20"/>
    </location>
</feature>
<accession>A0AAV6IEC4</accession>
<evidence type="ECO:0000313" key="2">
    <source>
        <dbReference type="EMBL" id="KAG5525782.1"/>
    </source>
</evidence>
<dbReference type="Proteomes" id="UP000823749">
    <property type="component" value="Chromosome 11"/>
</dbReference>
<feature type="compositionally biased region" description="Basic and acidic residues" evidence="1">
    <location>
        <begin position="47"/>
        <end position="60"/>
    </location>
</feature>
<name>A0AAV6IEC4_9ERIC</name>
<dbReference type="EMBL" id="JACTNZ010000011">
    <property type="protein sequence ID" value="KAG5525782.1"/>
    <property type="molecule type" value="Genomic_DNA"/>
</dbReference>
<protein>
    <submittedName>
        <fullName evidence="2">Uncharacterized protein</fullName>
    </submittedName>
</protein>
<organism evidence="2 3">
    <name type="scientific">Rhododendron griersonianum</name>
    <dbReference type="NCBI Taxonomy" id="479676"/>
    <lineage>
        <taxon>Eukaryota</taxon>
        <taxon>Viridiplantae</taxon>
        <taxon>Streptophyta</taxon>
        <taxon>Embryophyta</taxon>
        <taxon>Tracheophyta</taxon>
        <taxon>Spermatophyta</taxon>
        <taxon>Magnoliopsida</taxon>
        <taxon>eudicotyledons</taxon>
        <taxon>Gunneridae</taxon>
        <taxon>Pentapetalae</taxon>
        <taxon>asterids</taxon>
        <taxon>Ericales</taxon>
        <taxon>Ericaceae</taxon>
        <taxon>Ericoideae</taxon>
        <taxon>Rhodoreae</taxon>
        <taxon>Rhododendron</taxon>
    </lineage>
</organism>
<proteinExistence type="predicted"/>
<gene>
    <name evidence="2" type="ORF">RHGRI_032163</name>
</gene>
<reference evidence="2" key="1">
    <citation type="submission" date="2020-08" db="EMBL/GenBank/DDBJ databases">
        <title>Plant Genome Project.</title>
        <authorList>
            <person name="Zhang R.-G."/>
        </authorList>
    </citation>
    <scope>NUCLEOTIDE SEQUENCE</scope>
    <source>
        <strain evidence="2">WSP0</strain>
        <tissue evidence="2">Leaf</tissue>
    </source>
</reference>
<feature type="compositionally biased region" description="Gly residues" evidence="1">
    <location>
        <begin position="74"/>
        <end position="83"/>
    </location>
</feature>
<feature type="region of interest" description="Disordered" evidence="1">
    <location>
        <begin position="46"/>
        <end position="164"/>
    </location>
</feature>
<feature type="compositionally biased region" description="Basic and acidic residues" evidence="1">
    <location>
        <begin position="1"/>
        <end position="18"/>
    </location>
</feature>
<comment type="caution">
    <text evidence="2">The sequence shown here is derived from an EMBL/GenBank/DDBJ whole genome shotgun (WGS) entry which is preliminary data.</text>
</comment>
<sequence>MPSGRKDDKQQAGDEPNSHRNYVQNLLGLVIWPRIIASQHILVPQSHRSEHEDRQNRVNDVDEAQPVLAEVGNPGAGRGGGALGVEEPHATGRGKAVVDLSVGGPEAVGEAGEEARGGQGEEEEEGEGAGGRVARAVVCEDRREELERQESAGREEVGQVGDAR</sequence>
<feature type="compositionally biased region" description="Basic and acidic residues" evidence="1">
    <location>
        <begin position="138"/>
        <end position="164"/>
    </location>
</feature>
<evidence type="ECO:0000256" key="1">
    <source>
        <dbReference type="SAM" id="MobiDB-lite"/>
    </source>
</evidence>
<evidence type="ECO:0000313" key="3">
    <source>
        <dbReference type="Proteomes" id="UP000823749"/>
    </source>
</evidence>
<keyword evidence="3" id="KW-1185">Reference proteome</keyword>
<dbReference type="AlphaFoldDB" id="A0AAV6IEC4"/>